<dbReference type="AlphaFoldDB" id="A0A368MXE8"/>
<protein>
    <submittedName>
        <fullName evidence="1">Uncharacterized protein</fullName>
    </submittedName>
</protein>
<dbReference type="EMBL" id="QPIE01000006">
    <property type="protein sequence ID" value="RCU42523.1"/>
    <property type="molecule type" value="Genomic_DNA"/>
</dbReference>
<evidence type="ECO:0000313" key="1">
    <source>
        <dbReference type="EMBL" id="RCU42523.1"/>
    </source>
</evidence>
<gene>
    <name evidence="1" type="ORF">DQ356_09345</name>
</gene>
<dbReference type="Proteomes" id="UP000252172">
    <property type="component" value="Unassembled WGS sequence"/>
</dbReference>
<evidence type="ECO:0000313" key="2">
    <source>
        <dbReference type="Proteomes" id="UP000252172"/>
    </source>
</evidence>
<dbReference type="OrthoDB" id="1278441at2"/>
<accession>A0A368MXE8</accession>
<reference evidence="1 2" key="1">
    <citation type="submission" date="2018-07" db="EMBL/GenBank/DDBJ databases">
        <title>Chryseobacterium lacus sp. nov., isolated from lake water.</title>
        <authorList>
            <person name="Li C.-M."/>
        </authorList>
    </citation>
    <scope>NUCLEOTIDE SEQUENCE [LARGE SCALE GENOMIC DNA]</scope>
    <source>
        <strain evidence="1 2">YLOS41</strain>
    </source>
</reference>
<organism evidence="1 2">
    <name type="scientific">Chryseobacterium lacus</name>
    <dbReference type="NCBI Taxonomy" id="2058346"/>
    <lineage>
        <taxon>Bacteria</taxon>
        <taxon>Pseudomonadati</taxon>
        <taxon>Bacteroidota</taxon>
        <taxon>Flavobacteriia</taxon>
        <taxon>Flavobacteriales</taxon>
        <taxon>Weeksellaceae</taxon>
        <taxon>Chryseobacterium group</taxon>
        <taxon>Chryseobacterium</taxon>
    </lineage>
</organism>
<dbReference type="RefSeq" id="WP_114304216.1">
    <property type="nucleotide sequence ID" value="NZ_QPIE01000006.1"/>
</dbReference>
<proteinExistence type="predicted"/>
<keyword evidence="2" id="KW-1185">Reference proteome</keyword>
<comment type="caution">
    <text evidence="1">The sequence shown here is derived from an EMBL/GenBank/DDBJ whole genome shotgun (WGS) entry which is preliminary data.</text>
</comment>
<sequence length="204" mass="23993">MREQIKSPTDRSWFFGDSVPSKRYINSKVPGISLSIYKVYGKEGHEALLYDDNRKILHYFEVKQGRNEKHPDLHYLRSNRFKYPKKVGAFDGKVHVRKIKHNVYEIIAEVTDNKYKLYLNIEESDDDLTHDLLSFDGASNLTKKMISSLKVNLDPEKNYFFKEYVKQYVPGSTFHVVNEAVKTEFTVTLPDTKRTRKLMSKFKD</sequence>
<name>A0A368MXE8_9FLAO</name>